<feature type="region of interest" description="Disordered" evidence="1">
    <location>
        <begin position="71"/>
        <end position="93"/>
    </location>
</feature>
<sequence>MVCTTTIADLLPFLQQEFNSAALEFGELRGKEGGRVALEIIDIGKSVGIRLEAFGTSHEIPLEQYPQTFDVLGSTGENPSSITHNSNEKERHD</sequence>
<comment type="caution">
    <text evidence="2">The sequence shown here is derived from an EMBL/GenBank/DDBJ whole genome shotgun (WGS) entry which is preliminary data.</text>
</comment>
<evidence type="ECO:0000313" key="3">
    <source>
        <dbReference type="Proteomes" id="UP000024635"/>
    </source>
</evidence>
<protein>
    <submittedName>
        <fullName evidence="2">Uncharacterized protein</fullName>
    </submittedName>
</protein>
<reference evidence="3" key="1">
    <citation type="journal article" date="2015" name="Nat. Genet.">
        <title>The genome and transcriptome of the zoonotic hookworm Ancylostoma ceylanicum identify infection-specific gene families.</title>
        <authorList>
            <person name="Schwarz E.M."/>
            <person name="Hu Y."/>
            <person name="Antoshechkin I."/>
            <person name="Miller M.M."/>
            <person name="Sternberg P.W."/>
            <person name="Aroian R.V."/>
        </authorList>
    </citation>
    <scope>NUCLEOTIDE SEQUENCE</scope>
    <source>
        <strain evidence="3">HY135</strain>
    </source>
</reference>
<evidence type="ECO:0000256" key="1">
    <source>
        <dbReference type="SAM" id="MobiDB-lite"/>
    </source>
</evidence>
<accession>A0A016SYE1</accession>
<dbReference type="Proteomes" id="UP000024635">
    <property type="component" value="Unassembled WGS sequence"/>
</dbReference>
<dbReference type="EMBL" id="JARK01001495">
    <property type="protein sequence ID" value="EYB95465.1"/>
    <property type="molecule type" value="Genomic_DNA"/>
</dbReference>
<evidence type="ECO:0000313" key="2">
    <source>
        <dbReference type="EMBL" id="EYB95465.1"/>
    </source>
</evidence>
<keyword evidence="3" id="KW-1185">Reference proteome</keyword>
<proteinExistence type="predicted"/>
<feature type="compositionally biased region" description="Polar residues" evidence="1">
    <location>
        <begin position="75"/>
        <end position="85"/>
    </location>
</feature>
<gene>
    <name evidence="2" type="primary">Acey_s0159.g3277</name>
    <name evidence="2" type="ORF">Y032_0159g3277</name>
</gene>
<name>A0A016SYE1_9BILA</name>
<dbReference type="AlphaFoldDB" id="A0A016SYE1"/>
<organism evidence="2 3">
    <name type="scientific">Ancylostoma ceylanicum</name>
    <dbReference type="NCBI Taxonomy" id="53326"/>
    <lineage>
        <taxon>Eukaryota</taxon>
        <taxon>Metazoa</taxon>
        <taxon>Ecdysozoa</taxon>
        <taxon>Nematoda</taxon>
        <taxon>Chromadorea</taxon>
        <taxon>Rhabditida</taxon>
        <taxon>Rhabditina</taxon>
        <taxon>Rhabditomorpha</taxon>
        <taxon>Strongyloidea</taxon>
        <taxon>Ancylostomatidae</taxon>
        <taxon>Ancylostomatinae</taxon>
        <taxon>Ancylostoma</taxon>
    </lineage>
</organism>